<dbReference type="PROSITE" id="PS00622">
    <property type="entry name" value="HTH_LUXR_1"/>
    <property type="match status" value="1"/>
</dbReference>
<evidence type="ECO:0000256" key="1">
    <source>
        <dbReference type="ARBA" id="ARBA00022553"/>
    </source>
</evidence>
<evidence type="ECO:0000259" key="6">
    <source>
        <dbReference type="PROSITE" id="PS50043"/>
    </source>
</evidence>
<dbReference type="RefSeq" id="WP_157306832.1">
    <property type="nucleotide sequence ID" value="NZ_WRXN01000005.1"/>
</dbReference>
<feature type="modified residue" description="4-aspartylphosphate" evidence="5">
    <location>
        <position position="57"/>
    </location>
</feature>
<dbReference type="InterPro" id="IPR016032">
    <property type="entry name" value="Sig_transdc_resp-reg_C-effctor"/>
</dbReference>
<keyword evidence="1 5" id="KW-0597">Phosphoprotein</keyword>
<keyword evidence="2" id="KW-0805">Transcription regulation</keyword>
<dbReference type="InterPro" id="IPR058245">
    <property type="entry name" value="NreC/VraR/RcsB-like_REC"/>
</dbReference>
<dbReference type="GO" id="GO:0006355">
    <property type="term" value="P:regulation of DNA-templated transcription"/>
    <property type="evidence" value="ECO:0007669"/>
    <property type="project" value="InterPro"/>
</dbReference>
<evidence type="ECO:0000256" key="5">
    <source>
        <dbReference type="PROSITE-ProRule" id="PRU00169"/>
    </source>
</evidence>
<keyword evidence="3" id="KW-0238">DNA-binding</keyword>
<dbReference type="InterPro" id="IPR000792">
    <property type="entry name" value="Tscrpt_reg_LuxR_C"/>
</dbReference>
<dbReference type="Pfam" id="PF00196">
    <property type="entry name" value="GerE"/>
    <property type="match status" value="1"/>
</dbReference>
<evidence type="ECO:0000313" key="8">
    <source>
        <dbReference type="EMBL" id="MVT09385.1"/>
    </source>
</evidence>
<accession>A0A7K1U600</accession>
<gene>
    <name evidence="8" type="ORF">GO493_14030</name>
</gene>
<dbReference type="Proteomes" id="UP000461730">
    <property type="component" value="Unassembled WGS sequence"/>
</dbReference>
<protein>
    <submittedName>
        <fullName evidence="8">Response regulator</fullName>
    </submittedName>
</protein>
<dbReference type="SMART" id="SM00421">
    <property type="entry name" value="HTH_LUXR"/>
    <property type="match status" value="1"/>
</dbReference>
<dbReference type="PANTHER" id="PTHR43214">
    <property type="entry name" value="TWO-COMPONENT RESPONSE REGULATOR"/>
    <property type="match status" value="1"/>
</dbReference>
<evidence type="ECO:0000256" key="4">
    <source>
        <dbReference type="ARBA" id="ARBA00023163"/>
    </source>
</evidence>
<dbReference type="PANTHER" id="PTHR43214:SF41">
    <property type="entry name" value="NITRATE_NITRITE RESPONSE REGULATOR PROTEIN NARP"/>
    <property type="match status" value="1"/>
</dbReference>
<keyword evidence="9" id="KW-1185">Reference proteome</keyword>
<keyword evidence="4" id="KW-0804">Transcription</keyword>
<reference evidence="8 9" key="1">
    <citation type="submission" date="2019-12" db="EMBL/GenBank/DDBJ databases">
        <title>Chitinophaga sp. strain ysch24 (GDMCC 1.1355), whole genome shotgun sequence.</title>
        <authorList>
            <person name="Zhang X."/>
        </authorList>
    </citation>
    <scope>NUCLEOTIDE SEQUENCE [LARGE SCALE GENOMIC DNA]</scope>
    <source>
        <strain evidence="9">ysch24</strain>
    </source>
</reference>
<dbReference type="PROSITE" id="PS50043">
    <property type="entry name" value="HTH_LUXR_2"/>
    <property type="match status" value="1"/>
</dbReference>
<dbReference type="InterPro" id="IPR011006">
    <property type="entry name" value="CheY-like_superfamily"/>
</dbReference>
<proteinExistence type="predicted"/>
<dbReference type="SUPFAM" id="SSF52172">
    <property type="entry name" value="CheY-like"/>
    <property type="match status" value="1"/>
</dbReference>
<evidence type="ECO:0000256" key="3">
    <source>
        <dbReference type="ARBA" id="ARBA00023125"/>
    </source>
</evidence>
<dbReference type="InterPro" id="IPR039420">
    <property type="entry name" value="WalR-like"/>
</dbReference>
<dbReference type="CDD" id="cd17535">
    <property type="entry name" value="REC_NarL-like"/>
    <property type="match status" value="1"/>
</dbReference>
<dbReference type="SUPFAM" id="SSF46894">
    <property type="entry name" value="C-terminal effector domain of the bipartite response regulators"/>
    <property type="match status" value="1"/>
</dbReference>
<name>A0A7K1U600_9BACT</name>
<dbReference type="EMBL" id="WRXN01000005">
    <property type="protein sequence ID" value="MVT09385.1"/>
    <property type="molecule type" value="Genomic_DNA"/>
</dbReference>
<comment type="caution">
    <text evidence="8">The sequence shown here is derived from an EMBL/GenBank/DDBJ whole genome shotgun (WGS) entry which is preliminary data.</text>
</comment>
<dbReference type="Pfam" id="PF00072">
    <property type="entry name" value="Response_reg"/>
    <property type="match status" value="1"/>
</dbReference>
<dbReference type="SMART" id="SM00448">
    <property type="entry name" value="REC"/>
    <property type="match status" value="1"/>
</dbReference>
<dbReference type="CDD" id="cd06170">
    <property type="entry name" value="LuxR_C_like"/>
    <property type="match status" value="1"/>
</dbReference>
<feature type="domain" description="Response regulatory" evidence="7">
    <location>
        <begin position="4"/>
        <end position="122"/>
    </location>
</feature>
<dbReference type="GO" id="GO:0003677">
    <property type="term" value="F:DNA binding"/>
    <property type="evidence" value="ECO:0007669"/>
    <property type="project" value="UniProtKB-KW"/>
</dbReference>
<dbReference type="PROSITE" id="PS50110">
    <property type="entry name" value="RESPONSE_REGULATORY"/>
    <property type="match status" value="1"/>
</dbReference>
<organism evidence="8 9">
    <name type="scientific">Chitinophaga tropicalis</name>
    <dbReference type="NCBI Taxonomy" id="2683588"/>
    <lineage>
        <taxon>Bacteria</taxon>
        <taxon>Pseudomonadati</taxon>
        <taxon>Bacteroidota</taxon>
        <taxon>Chitinophagia</taxon>
        <taxon>Chitinophagales</taxon>
        <taxon>Chitinophagaceae</taxon>
        <taxon>Chitinophaga</taxon>
    </lineage>
</organism>
<evidence type="ECO:0000313" key="9">
    <source>
        <dbReference type="Proteomes" id="UP000461730"/>
    </source>
</evidence>
<dbReference type="InterPro" id="IPR001789">
    <property type="entry name" value="Sig_transdc_resp-reg_receiver"/>
</dbReference>
<evidence type="ECO:0000259" key="7">
    <source>
        <dbReference type="PROSITE" id="PS50110"/>
    </source>
</evidence>
<dbReference type="AlphaFoldDB" id="A0A7K1U600"/>
<feature type="domain" description="HTH luxR-type" evidence="6">
    <location>
        <begin position="144"/>
        <end position="209"/>
    </location>
</feature>
<dbReference type="Gene3D" id="3.40.50.2300">
    <property type="match status" value="1"/>
</dbReference>
<dbReference type="GO" id="GO:0000160">
    <property type="term" value="P:phosphorelay signal transduction system"/>
    <property type="evidence" value="ECO:0007669"/>
    <property type="project" value="InterPro"/>
</dbReference>
<evidence type="ECO:0000256" key="2">
    <source>
        <dbReference type="ARBA" id="ARBA00023015"/>
    </source>
</evidence>
<sequence>MKTTVGLVDDHQLFIKSLSMMLDSFEEYDVIVEALNGKDLQQKLSALNVVPEIMLIDVNMPVMDGVATAAWLSEHYPAMKLIALSMNDKDTSVIKMFKAGCCSYLLKDAHPAELEKALNQVREKGYYNSETGQLNFGRLLMKAEGKPEITVSAKELQFLKLACSDLTYKEIAGMMNLAERTIDGYRESLFQKFGVQSRVGLCLEALRKEFVTL</sequence>